<gene>
    <name evidence="2" type="ORF">M407DRAFT_98025</name>
</gene>
<accession>A0A0C3KTH7</accession>
<organism evidence="2 3">
    <name type="scientific">Tulasnella calospora MUT 4182</name>
    <dbReference type="NCBI Taxonomy" id="1051891"/>
    <lineage>
        <taxon>Eukaryota</taxon>
        <taxon>Fungi</taxon>
        <taxon>Dikarya</taxon>
        <taxon>Basidiomycota</taxon>
        <taxon>Agaricomycotina</taxon>
        <taxon>Agaricomycetes</taxon>
        <taxon>Cantharellales</taxon>
        <taxon>Tulasnellaceae</taxon>
        <taxon>Tulasnella</taxon>
    </lineage>
</organism>
<reference evidence="3" key="2">
    <citation type="submission" date="2015-01" db="EMBL/GenBank/DDBJ databases">
        <title>Evolutionary Origins and Diversification of the Mycorrhizal Mutualists.</title>
        <authorList>
            <consortium name="DOE Joint Genome Institute"/>
            <consortium name="Mycorrhizal Genomics Consortium"/>
            <person name="Kohler A."/>
            <person name="Kuo A."/>
            <person name="Nagy L.G."/>
            <person name="Floudas D."/>
            <person name="Copeland A."/>
            <person name="Barry K.W."/>
            <person name="Cichocki N."/>
            <person name="Veneault-Fourrey C."/>
            <person name="LaButti K."/>
            <person name="Lindquist E.A."/>
            <person name="Lipzen A."/>
            <person name="Lundell T."/>
            <person name="Morin E."/>
            <person name="Murat C."/>
            <person name="Riley R."/>
            <person name="Ohm R."/>
            <person name="Sun H."/>
            <person name="Tunlid A."/>
            <person name="Henrissat B."/>
            <person name="Grigoriev I.V."/>
            <person name="Hibbett D.S."/>
            <person name="Martin F."/>
        </authorList>
    </citation>
    <scope>NUCLEOTIDE SEQUENCE [LARGE SCALE GENOMIC DNA]</scope>
    <source>
        <strain evidence="3">MUT 4182</strain>
    </source>
</reference>
<keyword evidence="2" id="KW-0808">Transferase</keyword>
<keyword evidence="3" id="KW-1185">Reference proteome</keyword>
<dbReference type="UniPathway" id="UPA00378"/>
<evidence type="ECO:0000313" key="3">
    <source>
        <dbReference type="Proteomes" id="UP000054248"/>
    </source>
</evidence>
<dbReference type="GO" id="GO:0030144">
    <property type="term" value="F:alpha-1,6-mannosylglycoprotein 6-beta-N-acetylglucosaminyltransferase activity"/>
    <property type="evidence" value="ECO:0007669"/>
    <property type="project" value="InterPro"/>
</dbReference>
<dbReference type="OrthoDB" id="2113294at2759"/>
<dbReference type="EMBL" id="KN823054">
    <property type="protein sequence ID" value="KIO24773.1"/>
    <property type="molecule type" value="Genomic_DNA"/>
</dbReference>
<name>A0A0C3KTH7_9AGAM</name>
<sequence>MERLAFQKVVASSRVLMGIGLPGLSPTPYEALCLGVPFINPVENWDNKDPEDRSKWKSQHDGLLYAHVGEPYVYHVRVGDREGFERAIVKAMEAPIPRYIPKDMKISALVRRIQALLETDWQPVAHRRIQDIGFRLDR</sequence>
<dbReference type="Pfam" id="PF15024">
    <property type="entry name" value="Glyco_transf_18"/>
    <property type="match status" value="1"/>
</dbReference>
<feature type="domain" description="Glycosyltransferase family 18 catalytic" evidence="1">
    <location>
        <begin position="5"/>
        <end position="119"/>
    </location>
</feature>
<protein>
    <submittedName>
        <fullName evidence="2">Glycosyltransferase family 18 protein</fullName>
    </submittedName>
</protein>
<dbReference type="AlphaFoldDB" id="A0A0C3KTH7"/>
<dbReference type="STRING" id="1051891.A0A0C3KTH7"/>
<proteinExistence type="predicted"/>
<dbReference type="Proteomes" id="UP000054248">
    <property type="component" value="Unassembled WGS sequence"/>
</dbReference>
<evidence type="ECO:0000259" key="1">
    <source>
        <dbReference type="Pfam" id="PF15024"/>
    </source>
</evidence>
<evidence type="ECO:0000313" key="2">
    <source>
        <dbReference type="EMBL" id="KIO24773.1"/>
    </source>
</evidence>
<reference evidence="2 3" key="1">
    <citation type="submission" date="2014-04" db="EMBL/GenBank/DDBJ databases">
        <authorList>
            <consortium name="DOE Joint Genome Institute"/>
            <person name="Kuo A."/>
            <person name="Girlanda M."/>
            <person name="Perotto S."/>
            <person name="Kohler A."/>
            <person name="Nagy L.G."/>
            <person name="Floudas D."/>
            <person name="Copeland A."/>
            <person name="Barry K.W."/>
            <person name="Cichocki N."/>
            <person name="Veneault-Fourrey C."/>
            <person name="LaButti K."/>
            <person name="Lindquist E.A."/>
            <person name="Lipzen A."/>
            <person name="Lundell T."/>
            <person name="Morin E."/>
            <person name="Murat C."/>
            <person name="Sun H."/>
            <person name="Tunlid A."/>
            <person name="Henrissat B."/>
            <person name="Grigoriev I.V."/>
            <person name="Hibbett D.S."/>
            <person name="Martin F."/>
            <person name="Nordberg H.P."/>
            <person name="Cantor M.N."/>
            <person name="Hua S.X."/>
        </authorList>
    </citation>
    <scope>NUCLEOTIDE SEQUENCE [LARGE SCALE GENOMIC DNA]</scope>
    <source>
        <strain evidence="2 3">MUT 4182</strain>
    </source>
</reference>
<dbReference type="InterPro" id="IPR026116">
    <property type="entry name" value="GT18_cat"/>
</dbReference>
<dbReference type="HOGENOM" id="CLU_1939658_0_0_1"/>